<accession>A0AAU7XC13</accession>
<dbReference type="KEGG" id="mflg:ABS361_02230"/>
<keyword evidence="2" id="KW-0560">Oxidoreductase</keyword>
<dbReference type="InterPro" id="IPR002347">
    <property type="entry name" value="SDR_fam"/>
</dbReference>
<dbReference type="AlphaFoldDB" id="A0AAU7XC13"/>
<dbReference type="InterPro" id="IPR036291">
    <property type="entry name" value="NAD(P)-bd_dom_sf"/>
</dbReference>
<dbReference type="PRINTS" id="PR00081">
    <property type="entry name" value="GDHRDH"/>
</dbReference>
<proteinExistence type="inferred from homology"/>
<evidence type="ECO:0000256" key="3">
    <source>
        <dbReference type="RuleBase" id="RU000363"/>
    </source>
</evidence>
<evidence type="ECO:0000256" key="1">
    <source>
        <dbReference type="ARBA" id="ARBA00006484"/>
    </source>
</evidence>
<dbReference type="Gene3D" id="3.40.50.720">
    <property type="entry name" value="NAD(P)-binding Rossmann-like Domain"/>
    <property type="match status" value="1"/>
</dbReference>
<gene>
    <name evidence="4" type="ORF">ABS361_02230</name>
</gene>
<dbReference type="Pfam" id="PF00106">
    <property type="entry name" value="adh_short"/>
    <property type="match status" value="1"/>
</dbReference>
<evidence type="ECO:0000313" key="4">
    <source>
        <dbReference type="EMBL" id="XBY45133.1"/>
    </source>
</evidence>
<protein>
    <submittedName>
        <fullName evidence="4">SDR family oxidoreductase</fullName>
    </submittedName>
</protein>
<reference evidence="4" key="1">
    <citation type="submission" date="2024-06" db="EMBL/GenBank/DDBJ databases">
        <title>Methylostella associata gen. nov., sp. nov., a novel Ancalomicrobiaceae-affiliated facultatively methylotrophic bacteria that feed on methanotrophs of the genus Methylococcus.</title>
        <authorList>
            <person name="Saltykova V."/>
            <person name="Danilova O.V."/>
            <person name="Oshkin I.Y."/>
            <person name="Belova S.E."/>
            <person name="Pimenov N.V."/>
            <person name="Dedysh S.N."/>
        </authorList>
    </citation>
    <scope>NUCLEOTIDE SEQUENCE</scope>
    <source>
        <strain evidence="4">S20</strain>
    </source>
</reference>
<dbReference type="SUPFAM" id="SSF51735">
    <property type="entry name" value="NAD(P)-binding Rossmann-fold domains"/>
    <property type="match status" value="1"/>
</dbReference>
<dbReference type="RefSeq" id="WP_407050223.1">
    <property type="nucleotide sequence ID" value="NZ_CP158568.1"/>
</dbReference>
<dbReference type="NCBIfam" id="NF006597">
    <property type="entry name" value="PRK09134.1"/>
    <property type="match status" value="1"/>
</dbReference>
<comment type="similarity">
    <text evidence="1 3">Belongs to the short-chain dehydrogenases/reductases (SDR) family.</text>
</comment>
<evidence type="ECO:0000256" key="2">
    <source>
        <dbReference type="ARBA" id="ARBA00023002"/>
    </source>
</evidence>
<dbReference type="EMBL" id="CP158568">
    <property type="protein sequence ID" value="XBY45133.1"/>
    <property type="molecule type" value="Genomic_DNA"/>
</dbReference>
<dbReference type="PANTHER" id="PTHR43639">
    <property type="entry name" value="OXIDOREDUCTASE, SHORT-CHAIN DEHYDROGENASE/REDUCTASE FAMILY (AFU_ORTHOLOGUE AFUA_5G02870)"/>
    <property type="match status" value="1"/>
</dbReference>
<dbReference type="PANTHER" id="PTHR43639:SF1">
    <property type="entry name" value="SHORT-CHAIN DEHYDROGENASE_REDUCTASE FAMILY PROTEIN"/>
    <property type="match status" value="1"/>
</dbReference>
<dbReference type="PRINTS" id="PR00080">
    <property type="entry name" value="SDRFAMILY"/>
</dbReference>
<name>A0AAU7XC13_9HYPH</name>
<sequence>MLRVIAPKNALVTGGARRIGAAIVRDLARNGWGVAIHCRSSRADAEALAREIRTEGGRAAVVTGDLADIQAIYGIVTAAETALGPLGLLVNNASMFERDDIGELDPDLFERQLRVNLTAPCLLADAFVNRLPEGTEGHIVNIIDQRVLRPTPRFFSYTLAKSALWMATRTLAQGLAPRVRVNAIGPGPTLQSTHQIGDDFSRQAAAVPLGYGPRLEEFGRTIRYFVETPSITGQMVCLDGGQHLAWETPDVVDVGE</sequence>
<dbReference type="GO" id="GO:0016491">
    <property type="term" value="F:oxidoreductase activity"/>
    <property type="evidence" value="ECO:0007669"/>
    <property type="project" value="UniProtKB-KW"/>
</dbReference>
<organism evidence="4">
    <name type="scientific">Methyloraptor flagellatus</name>
    <dbReference type="NCBI Taxonomy" id="3162530"/>
    <lineage>
        <taxon>Bacteria</taxon>
        <taxon>Pseudomonadati</taxon>
        <taxon>Pseudomonadota</taxon>
        <taxon>Alphaproteobacteria</taxon>
        <taxon>Hyphomicrobiales</taxon>
        <taxon>Ancalomicrobiaceae</taxon>
        <taxon>Methyloraptor</taxon>
    </lineage>
</organism>